<evidence type="ECO:0000313" key="2">
    <source>
        <dbReference type="Proteomes" id="UP001642900"/>
    </source>
</evidence>
<gene>
    <name evidence="1" type="ORF">G6N73_26580</name>
</gene>
<evidence type="ECO:0000313" key="1">
    <source>
        <dbReference type="EMBL" id="NGO54646.1"/>
    </source>
</evidence>
<dbReference type="AlphaFoldDB" id="A0A6G4WK99"/>
<sequence>MSKGKRMTRLTPADCEEIQTRMLEACRKIVADHGLVIEGAGWRGLDSGFAFEPVFRVSVPTSDGMPFNLEKDMFAYLAQRYGLAPSDFGREFTTGGERFRITGIDPKRPRYPISAERVPDRRGFKFTAENVAMLLNAQAEP</sequence>
<keyword evidence="2" id="KW-1185">Reference proteome</keyword>
<proteinExistence type="predicted"/>
<reference evidence="1 2" key="1">
    <citation type="submission" date="2020-02" db="EMBL/GenBank/DDBJ databases">
        <title>Genome sequence of strain CCNWXJ40-4.</title>
        <authorList>
            <person name="Gao J."/>
            <person name="Sun J."/>
        </authorList>
    </citation>
    <scope>NUCLEOTIDE SEQUENCE [LARGE SCALE GENOMIC DNA]</scope>
    <source>
        <strain evidence="1 2">CCNWXJ 40-4</strain>
    </source>
</reference>
<dbReference type="EMBL" id="JAAKZF010000059">
    <property type="protein sequence ID" value="NGO54646.1"/>
    <property type="molecule type" value="Genomic_DNA"/>
</dbReference>
<name>A0A6G4WK99_9HYPH</name>
<accession>A0A6G4WK99</accession>
<comment type="caution">
    <text evidence="1">The sequence shown here is derived from an EMBL/GenBank/DDBJ whole genome shotgun (WGS) entry which is preliminary data.</text>
</comment>
<protein>
    <submittedName>
        <fullName evidence="1">Uncharacterized protein</fullName>
    </submittedName>
</protein>
<dbReference type="Proteomes" id="UP001642900">
    <property type="component" value="Unassembled WGS sequence"/>
</dbReference>
<organism evidence="1 2">
    <name type="scientific">Allomesorhizobium camelthorni</name>
    <dbReference type="NCBI Taxonomy" id="475069"/>
    <lineage>
        <taxon>Bacteria</taxon>
        <taxon>Pseudomonadati</taxon>
        <taxon>Pseudomonadota</taxon>
        <taxon>Alphaproteobacteria</taxon>
        <taxon>Hyphomicrobiales</taxon>
        <taxon>Phyllobacteriaceae</taxon>
        <taxon>Allomesorhizobium</taxon>
    </lineage>
</organism>